<gene>
    <name evidence="1" type="ORF">S03H2_67850</name>
</gene>
<dbReference type="AlphaFoldDB" id="X1JAA7"/>
<feature type="non-terminal residue" evidence="1">
    <location>
        <position position="99"/>
    </location>
</feature>
<comment type="caution">
    <text evidence="1">The sequence shown here is derived from an EMBL/GenBank/DDBJ whole genome shotgun (WGS) entry which is preliminary data.</text>
</comment>
<sequence>MNIPIKINRSVTLEFNYNYSINLTNDFTTKSFVEFEESYNCWSISPIIDRVSQNYFIQFDIPINWYNFTIFRRIGIPWENVTSLVNIDMINNFIIIPNG</sequence>
<proteinExistence type="predicted"/>
<organism evidence="1">
    <name type="scientific">marine sediment metagenome</name>
    <dbReference type="NCBI Taxonomy" id="412755"/>
    <lineage>
        <taxon>unclassified sequences</taxon>
        <taxon>metagenomes</taxon>
        <taxon>ecological metagenomes</taxon>
    </lineage>
</organism>
<dbReference type="EMBL" id="BARU01044505">
    <property type="protein sequence ID" value="GAH78430.1"/>
    <property type="molecule type" value="Genomic_DNA"/>
</dbReference>
<name>X1JAA7_9ZZZZ</name>
<evidence type="ECO:0000313" key="1">
    <source>
        <dbReference type="EMBL" id="GAH78430.1"/>
    </source>
</evidence>
<protein>
    <submittedName>
        <fullName evidence="1">Uncharacterized protein</fullName>
    </submittedName>
</protein>
<accession>X1JAA7</accession>
<reference evidence="1" key="1">
    <citation type="journal article" date="2014" name="Front. Microbiol.">
        <title>High frequency of phylogenetically diverse reductive dehalogenase-homologous genes in deep subseafloor sedimentary metagenomes.</title>
        <authorList>
            <person name="Kawai M."/>
            <person name="Futagami T."/>
            <person name="Toyoda A."/>
            <person name="Takaki Y."/>
            <person name="Nishi S."/>
            <person name="Hori S."/>
            <person name="Arai W."/>
            <person name="Tsubouchi T."/>
            <person name="Morono Y."/>
            <person name="Uchiyama I."/>
            <person name="Ito T."/>
            <person name="Fujiyama A."/>
            <person name="Inagaki F."/>
            <person name="Takami H."/>
        </authorList>
    </citation>
    <scope>NUCLEOTIDE SEQUENCE</scope>
    <source>
        <strain evidence="1">Expedition CK06-06</strain>
    </source>
</reference>